<dbReference type="EMBL" id="WTZA01000002">
    <property type="protein sequence ID" value="MXO75939.1"/>
    <property type="molecule type" value="Genomic_DNA"/>
</dbReference>
<evidence type="ECO:0000256" key="1">
    <source>
        <dbReference type="SAM" id="Phobius"/>
    </source>
</evidence>
<keyword evidence="1" id="KW-0472">Membrane</keyword>
<comment type="caution">
    <text evidence="2">The sequence shown here is derived from an EMBL/GenBank/DDBJ whole genome shotgun (WGS) entry which is preliminary data.</text>
</comment>
<dbReference type="OrthoDB" id="2082317at2"/>
<name>A0A6I4TEC7_9SPHN</name>
<proteinExistence type="predicted"/>
<evidence type="ECO:0000313" key="2">
    <source>
        <dbReference type="EMBL" id="MXO75939.1"/>
    </source>
</evidence>
<keyword evidence="3" id="KW-1185">Reference proteome</keyword>
<gene>
    <name evidence="2" type="ORF">GRI40_12005</name>
</gene>
<dbReference type="RefSeq" id="WP_160611791.1">
    <property type="nucleotide sequence ID" value="NZ_WTZA01000002.1"/>
</dbReference>
<dbReference type="Proteomes" id="UP000439522">
    <property type="component" value="Unassembled WGS sequence"/>
</dbReference>
<accession>A0A6I4TEC7</accession>
<reference evidence="2 3" key="1">
    <citation type="submission" date="2019-12" db="EMBL/GenBank/DDBJ databases">
        <title>Genomic-based taxomic classification of the family Erythrobacteraceae.</title>
        <authorList>
            <person name="Xu L."/>
        </authorList>
    </citation>
    <scope>NUCLEOTIDE SEQUENCE [LARGE SCALE GENOMIC DNA]</scope>
    <source>
        <strain evidence="2 3">100921-2</strain>
    </source>
</reference>
<feature type="transmembrane region" description="Helical" evidence="1">
    <location>
        <begin position="27"/>
        <end position="45"/>
    </location>
</feature>
<sequence length="46" mass="5293">MVLMRDWQTDEERAEDEANAWKLHLEAWVIGAAMLFAIACAVGWLM</sequence>
<keyword evidence="1" id="KW-0812">Transmembrane</keyword>
<evidence type="ECO:0000313" key="3">
    <source>
        <dbReference type="Proteomes" id="UP000439522"/>
    </source>
</evidence>
<protein>
    <submittedName>
        <fullName evidence="2">Uncharacterized protein</fullName>
    </submittedName>
</protein>
<dbReference type="AlphaFoldDB" id="A0A6I4TEC7"/>
<keyword evidence="1" id="KW-1133">Transmembrane helix</keyword>
<organism evidence="2 3">
    <name type="scientific">Tsuneonella aeria</name>
    <dbReference type="NCBI Taxonomy" id="1837929"/>
    <lineage>
        <taxon>Bacteria</taxon>
        <taxon>Pseudomonadati</taxon>
        <taxon>Pseudomonadota</taxon>
        <taxon>Alphaproteobacteria</taxon>
        <taxon>Sphingomonadales</taxon>
        <taxon>Erythrobacteraceae</taxon>
        <taxon>Tsuneonella</taxon>
    </lineage>
</organism>